<dbReference type="EMBL" id="JBBXJM010000005">
    <property type="protein sequence ID" value="KAL1406927.1"/>
    <property type="molecule type" value="Genomic_DNA"/>
</dbReference>
<dbReference type="GeneID" id="95987382"/>
<keyword evidence="3" id="KW-1185">Reference proteome</keyword>
<reference evidence="2 3" key="1">
    <citation type="submission" date="2023-08" db="EMBL/GenBank/DDBJ databases">
        <title>Annotated Genome Sequence of Vanrija albida AlHP1.</title>
        <authorList>
            <person name="Herzog R."/>
        </authorList>
    </citation>
    <scope>NUCLEOTIDE SEQUENCE [LARGE SCALE GENOMIC DNA]</scope>
    <source>
        <strain evidence="2 3">AlHP1</strain>
    </source>
</reference>
<evidence type="ECO:0000313" key="3">
    <source>
        <dbReference type="Proteomes" id="UP001565368"/>
    </source>
</evidence>
<comment type="caution">
    <text evidence="2">The sequence shown here is derived from an EMBL/GenBank/DDBJ whole genome shotgun (WGS) entry which is preliminary data.</text>
</comment>
<gene>
    <name evidence="2" type="ORF">Q8F55_006339</name>
</gene>
<feature type="compositionally biased region" description="Acidic residues" evidence="1">
    <location>
        <begin position="35"/>
        <end position="52"/>
    </location>
</feature>
<dbReference type="Proteomes" id="UP001565368">
    <property type="component" value="Unassembled WGS sequence"/>
</dbReference>
<name>A0ABR3PXM5_9TREE</name>
<protein>
    <submittedName>
        <fullName evidence="2">Uncharacterized protein</fullName>
    </submittedName>
</protein>
<proteinExistence type="predicted"/>
<accession>A0ABR3PXM5</accession>
<evidence type="ECO:0000313" key="2">
    <source>
        <dbReference type="EMBL" id="KAL1406927.1"/>
    </source>
</evidence>
<organism evidence="2 3">
    <name type="scientific">Vanrija albida</name>
    <dbReference type="NCBI Taxonomy" id="181172"/>
    <lineage>
        <taxon>Eukaryota</taxon>
        <taxon>Fungi</taxon>
        <taxon>Dikarya</taxon>
        <taxon>Basidiomycota</taxon>
        <taxon>Agaricomycotina</taxon>
        <taxon>Tremellomycetes</taxon>
        <taxon>Trichosporonales</taxon>
        <taxon>Trichosporonaceae</taxon>
        <taxon>Vanrija</taxon>
    </lineage>
</organism>
<evidence type="ECO:0000256" key="1">
    <source>
        <dbReference type="SAM" id="MobiDB-lite"/>
    </source>
</evidence>
<sequence>MVRAELKDAGYLPLGRRAGEDGAEGVDGEPRDGDGTDNEDNENEENDNDHDD</sequence>
<dbReference type="RefSeq" id="XP_069206871.1">
    <property type="nucleotide sequence ID" value="XM_069354800.1"/>
</dbReference>
<feature type="region of interest" description="Disordered" evidence="1">
    <location>
        <begin position="1"/>
        <end position="52"/>
    </location>
</feature>